<evidence type="ECO:0000313" key="1">
    <source>
        <dbReference type="EMBL" id="KEH41442.1"/>
    </source>
</evidence>
<evidence type="ECO:0000313" key="3">
    <source>
        <dbReference type="Proteomes" id="UP000002051"/>
    </source>
</evidence>
<dbReference type="Proteomes" id="UP000002051">
    <property type="component" value="Unassembled WGS sequence"/>
</dbReference>
<dbReference type="HOGENOM" id="CLU_1706898_0_0_1"/>
<dbReference type="PaxDb" id="3880-AES89823"/>
<reference evidence="1 3" key="1">
    <citation type="journal article" date="2011" name="Nature">
        <title>The Medicago genome provides insight into the evolution of rhizobial symbioses.</title>
        <authorList>
            <person name="Young N.D."/>
            <person name="Debelle F."/>
            <person name="Oldroyd G.E."/>
            <person name="Geurts R."/>
            <person name="Cannon S.B."/>
            <person name="Udvardi M.K."/>
            <person name="Benedito V.A."/>
            <person name="Mayer K.F."/>
            <person name="Gouzy J."/>
            <person name="Schoof H."/>
            <person name="Van de Peer Y."/>
            <person name="Proost S."/>
            <person name="Cook D.R."/>
            <person name="Meyers B.C."/>
            <person name="Spannagl M."/>
            <person name="Cheung F."/>
            <person name="De Mita S."/>
            <person name="Krishnakumar V."/>
            <person name="Gundlach H."/>
            <person name="Zhou S."/>
            <person name="Mudge J."/>
            <person name="Bharti A.K."/>
            <person name="Murray J.D."/>
            <person name="Naoumkina M.A."/>
            <person name="Rosen B."/>
            <person name="Silverstein K.A."/>
            <person name="Tang H."/>
            <person name="Rombauts S."/>
            <person name="Zhao P.X."/>
            <person name="Zhou P."/>
            <person name="Barbe V."/>
            <person name="Bardou P."/>
            <person name="Bechner M."/>
            <person name="Bellec A."/>
            <person name="Berger A."/>
            <person name="Berges H."/>
            <person name="Bidwell S."/>
            <person name="Bisseling T."/>
            <person name="Choisne N."/>
            <person name="Couloux A."/>
            <person name="Denny R."/>
            <person name="Deshpande S."/>
            <person name="Dai X."/>
            <person name="Doyle J.J."/>
            <person name="Dudez A.M."/>
            <person name="Farmer A.D."/>
            <person name="Fouteau S."/>
            <person name="Franken C."/>
            <person name="Gibelin C."/>
            <person name="Gish J."/>
            <person name="Goldstein S."/>
            <person name="Gonzalez A.J."/>
            <person name="Green P.J."/>
            <person name="Hallab A."/>
            <person name="Hartog M."/>
            <person name="Hua A."/>
            <person name="Humphray S.J."/>
            <person name="Jeong D.H."/>
            <person name="Jing Y."/>
            <person name="Jocker A."/>
            <person name="Kenton S.M."/>
            <person name="Kim D.J."/>
            <person name="Klee K."/>
            <person name="Lai H."/>
            <person name="Lang C."/>
            <person name="Lin S."/>
            <person name="Macmil S.L."/>
            <person name="Magdelenat G."/>
            <person name="Matthews L."/>
            <person name="McCorrison J."/>
            <person name="Monaghan E.L."/>
            <person name="Mun J.H."/>
            <person name="Najar F.Z."/>
            <person name="Nicholson C."/>
            <person name="Noirot C."/>
            <person name="O'Bleness M."/>
            <person name="Paule C.R."/>
            <person name="Poulain J."/>
            <person name="Prion F."/>
            <person name="Qin B."/>
            <person name="Qu C."/>
            <person name="Retzel E.F."/>
            <person name="Riddle C."/>
            <person name="Sallet E."/>
            <person name="Samain S."/>
            <person name="Samson N."/>
            <person name="Sanders I."/>
            <person name="Saurat O."/>
            <person name="Scarpelli C."/>
            <person name="Schiex T."/>
            <person name="Segurens B."/>
            <person name="Severin A.J."/>
            <person name="Sherrier D.J."/>
            <person name="Shi R."/>
            <person name="Sims S."/>
            <person name="Singer S.R."/>
            <person name="Sinharoy S."/>
            <person name="Sterck L."/>
            <person name="Viollet A."/>
            <person name="Wang B.B."/>
            <person name="Wang K."/>
            <person name="Wang M."/>
            <person name="Wang X."/>
            <person name="Warfsmann J."/>
            <person name="Weissenbach J."/>
            <person name="White D.D."/>
            <person name="White J.D."/>
            <person name="Wiley G.B."/>
            <person name="Wincker P."/>
            <person name="Xing Y."/>
            <person name="Yang L."/>
            <person name="Yao Z."/>
            <person name="Ying F."/>
            <person name="Zhai J."/>
            <person name="Zhou L."/>
            <person name="Zuber A."/>
            <person name="Denarie J."/>
            <person name="Dixon R.A."/>
            <person name="May G.D."/>
            <person name="Schwartz D.C."/>
            <person name="Rogers J."/>
            <person name="Quetier F."/>
            <person name="Town C.D."/>
            <person name="Roe B.A."/>
        </authorList>
    </citation>
    <scope>NUCLEOTIDE SEQUENCE [LARGE SCALE GENOMIC DNA]</scope>
    <source>
        <strain evidence="1">A17</strain>
        <strain evidence="2 3">cv. Jemalong A17</strain>
    </source>
</reference>
<reference evidence="2" key="3">
    <citation type="submission" date="2015-04" db="UniProtKB">
        <authorList>
            <consortium name="EnsemblPlants"/>
        </authorList>
    </citation>
    <scope>IDENTIFICATION</scope>
    <source>
        <strain evidence="2">cv. Jemalong A17</strain>
    </source>
</reference>
<reference evidence="1 3" key="2">
    <citation type="journal article" date="2014" name="BMC Genomics">
        <title>An improved genome release (version Mt4.0) for the model legume Medicago truncatula.</title>
        <authorList>
            <person name="Tang H."/>
            <person name="Krishnakumar V."/>
            <person name="Bidwell S."/>
            <person name="Rosen B."/>
            <person name="Chan A."/>
            <person name="Zhou S."/>
            <person name="Gentzbittel L."/>
            <person name="Childs K.L."/>
            <person name="Yandell M."/>
            <person name="Gundlach H."/>
            <person name="Mayer K.F."/>
            <person name="Schwartz D.C."/>
            <person name="Town C.D."/>
        </authorList>
    </citation>
    <scope>GENOME REANNOTATION</scope>
    <source>
        <strain evidence="1">A17</strain>
        <strain evidence="2 3">cv. Jemalong A17</strain>
    </source>
</reference>
<sequence>MSLDISNNPKTRRVYSVMFIVDMEKKKKIINKILDRVVFVEYALRDDSDRVENDGGSPKEEGVLLDLPVQVIAGDQVHTMVFHVVLCMIGMVDGTGEGVVIIAGTGVLNMADSLVVRRSIAKKMSGLKVSSGASVAHYYYFLDIRIVCGTLLFT</sequence>
<gene>
    <name evidence="1" type="ordered locus">MTR_1g050925</name>
</gene>
<name>A0A072VI29_MEDTR</name>
<evidence type="ECO:0000313" key="2">
    <source>
        <dbReference type="EnsemblPlants" id="KEH41442"/>
    </source>
</evidence>
<dbReference type="EnsemblPlants" id="KEH41442">
    <property type="protein sequence ID" value="KEH41442"/>
    <property type="gene ID" value="MTR_1g050925"/>
</dbReference>
<protein>
    <submittedName>
        <fullName evidence="1 2">Uncharacterized protein</fullName>
    </submittedName>
</protein>
<proteinExistence type="predicted"/>
<dbReference type="AlphaFoldDB" id="A0A072VI29"/>
<keyword evidence="3" id="KW-1185">Reference proteome</keyword>
<dbReference type="EMBL" id="CM001217">
    <property type="protein sequence ID" value="KEH41442.1"/>
    <property type="molecule type" value="Genomic_DNA"/>
</dbReference>
<accession>A0A072VI29</accession>
<organism evidence="1 3">
    <name type="scientific">Medicago truncatula</name>
    <name type="common">Barrel medic</name>
    <name type="synonym">Medicago tribuloides</name>
    <dbReference type="NCBI Taxonomy" id="3880"/>
    <lineage>
        <taxon>Eukaryota</taxon>
        <taxon>Viridiplantae</taxon>
        <taxon>Streptophyta</taxon>
        <taxon>Embryophyta</taxon>
        <taxon>Tracheophyta</taxon>
        <taxon>Spermatophyta</taxon>
        <taxon>Magnoliopsida</taxon>
        <taxon>eudicotyledons</taxon>
        <taxon>Gunneridae</taxon>
        <taxon>Pentapetalae</taxon>
        <taxon>rosids</taxon>
        <taxon>fabids</taxon>
        <taxon>Fabales</taxon>
        <taxon>Fabaceae</taxon>
        <taxon>Papilionoideae</taxon>
        <taxon>50 kb inversion clade</taxon>
        <taxon>NPAAA clade</taxon>
        <taxon>Hologalegina</taxon>
        <taxon>IRL clade</taxon>
        <taxon>Trifolieae</taxon>
        <taxon>Medicago</taxon>
    </lineage>
</organism>